<evidence type="ECO:0000313" key="4">
    <source>
        <dbReference type="EMBL" id="NEE02445.1"/>
    </source>
</evidence>
<keyword evidence="3" id="KW-0804">Transcription</keyword>
<evidence type="ECO:0000256" key="1">
    <source>
        <dbReference type="ARBA" id="ARBA00023015"/>
    </source>
</evidence>
<evidence type="ECO:0008006" key="6">
    <source>
        <dbReference type="Google" id="ProtNLM"/>
    </source>
</evidence>
<dbReference type="SUPFAM" id="SSF48008">
    <property type="entry name" value="GntR ligand-binding domain-like"/>
    <property type="match status" value="1"/>
</dbReference>
<sequence>MAAGAAQPREAVVAVGTSEQPHTIQLWHSILPRVRAQFMRLGGYHSSPSDIVDEHTQLLDALKTWALPEIHKLLDEHVSGAARRLLARKDAAGA</sequence>
<dbReference type="Gene3D" id="1.20.120.530">
    <property type="entry name" value="GntR ligand-binding domain-like"/>
    <property type="match status" value="1"/>
</dbReference>
<protein>
    <recommendedName>
        <fullName evidence="6">FCD domain-containing protein</fullName>
    </recommendedName>
</protein>
<dbReference type="GO" id="GO:0003677">
    <property type="term" value="F:DNA binding"/>
    <property type="evidence" value="ECO:0007669"/>
    <property type="project" value="UniProtKB-KW"/>
</dbReference>
<gene>
    <name evidence="4" type="ORF">G1H10_19935</name>
</gene>
<keyword evidence="1" id="KW-0805">Transcription regulation</keyword>
<accession>A0A6L9SAQ4</accession>
<dbReference type="RefSeq" id="WP_163740959.1">
    <property type="nucleotide sequence ID" value="NZ_JAAGOA010000014.1"/>
</dbReference>
<evidence type="ECO:0000313" key="5">
    <source>
        <dbReference type="Proteomes" id="UP000475214"/>
    </source>
</evidence>
<organism evidence="4 5">
    <name type="scientific">Phytoactinopolyspora halotolerans</name>
    <dbReference type="NCBI Taxonomy" id="1981512"/>
    <lineage>
        <taxon>Bacteria</taxon>
        <taxon>Bacillati</taxon>
        <taxon>Actinomycetota</taxon>
        <taxon>Actinomycetes</taxon>
        <taxon>Jiangellales</taxon>
        <taxon>Jiangellaceae</taxon>
        <taxon>Phytoactinopolyspora</taxon>
    </lineage>
</organism>
<evidence type="ECO:0000256" key="2">
    <source>
        <dbReference type="ARBA" id="ARBA00023125"/>
    </source>
</evidence>
<keyword evidence="5" id="KW-1185">Reference proteome</keyword>
<comment type="caution">
    <text evidence="4">The sequence shown here is derived from an EMBL/GenBank/DDBJ whole genome shotgun (WGS) entry which is preliminary data.</text>
</comment>
<dbReference type="EMBL" id="JAAGOA010000014">
    <property type="protein sequence ID" value="NEE02445.1"/>
    <property type="molecule type" value="Genomic_DNA"/>
</dbReference>
<keyword evidence="2" id="KW-0238">DNA-binding</keyword>
<evidence type="ECO:0000256" key="3">
    <source>
        <dbReference type="ARBA" id="ARBA00023163"/>
    </source>
</evidence>
<name>A0A6L9SAQ4_9ACTN</name>
<dbReference type="InterPro" id="IPR008920">
    <property type="entry name" value="TF_FadR/GntR_C"/>
</dbReference>
<dbReference type="Proteomes" id="UP000475214">
    <property type="component" value="Unassembled WGS sequence"/>
</dbReference>
<reference evidence="4 5" key="1">
    <citation type="submission" date="2020-02" db="EMBL/GenBank/DDBJ databases">
        <authorList>
            <person name="Li X.-J."/>
            <person name="Han X.-M."/>
        </authorList>
    </citation>
    <scope>NUCLEOTIDE SEQUENCE [LARGE SCALE GENOMIC DNA]</scope>
    <source>
        <strain evidence="4 5">CCTCC AB 2017055</strain>
    </source>
</reference>
<dbReference type="AlphaFoldDB" id="A0A6L9SAQ4"/>
<proteinExistence type="predicted"/>